<dbReference type="EMBL" id="BK014826">
    <property type="protein sequence ID" value="DAD77516.1"/>
    <property type="molecule type" value="Genomic_DNA"/>
</dbReference>
<protein>
    <submittedName>
        <fullName evidence="1">Uncharacterized protein</fullName>
    </submittedName>
</protein>
<organism evidence="1">
    <name type="scientific">Podoviridae sp. ctaNW81</name>
    <dbReference type="NCBI Taxonomy" id="2826562"/>
    <lineage>
        <taxon>Viruses</taxon>
        <taxon>Duplodnaviria</taxon>
        <taxon>Heunggongvirae</taxon>
        <taxon>Uroviricota</taxon>
        <taxon>Caudoviricetes</taxon>
    </lineage>
</organism>
<evidence type="ECO:0000313" key="1">
    <source>
        <dbReference type="EMBL" id="DAD77516.1"/>
    </source>
</evidence>
<accession>A0A8S5M5N5</accession>
<proteinExistence type="predicted"/>
<sequence>MPNYKIIKSDERMLSYWYKYNQYYGRTLSDCYKKPSAHKKYAWNHWCKVTAPYNATPTILCYNRMYFTVGFVAEGYFVIVGSNKIIATKVEELREL</sequence>
<name>A0A8S5M5N5_9CAUD</name>
<reference evidence="1" key="1">
    <citation type="journal article" date="2021" name="Proc. Natl. Acad. Sci. U.S.A.">
        <title>A Catalog of Tens of Thousands of Viruses from Human Metagenomes Reveals Hidden Associations with Chronic Diseases.</title>
        <authorList>
            <person name="Tisza M.J."/>
            <person name="Buck C.B."/>
        </authorList>
    </citation>
    <scope>NUCLEOTIDE SEQUENCE</scope>
    <source>
        <strain evidence="1">CtaNW81</strain>
    </source>
</reference>